<proteinExistence type="predicted"/>
<feature type="domain" description="Glycoside hydrolase 35 catalytic" evidence="1">
    <location>
        <begin position="62"/>
        <end position="120"/>
    </location>
</feature>
<evidence type="ECO:0000313" key="2">
    <source>
        <dbReference type="EMBL" id="KAJ5456927.1"/>
    </source>
</evidence>
<reference evidence="2" key="1">
    <citation type="submission" date="2022-12" db="EMBL/GenBank/DDBJ databases">
        <authorList>
            <person name="Petersen C."/>
        </authorList>
    </citation>
    <scope>NUCLEOTIDE SEQUENCE</scope>
    <source>
        <strain evidence="2">IBT 17660</strain>
    </source>
</reference>
<dbReference type="Proteomes" id="UP001147760">
    <property type="component" value="Unassembled WGS sequence"/>
</dbReference>
<name>A0A9X0BGC5_9EURO</name>
<dbReference type="InterPro" id="IPR031330">
    <property type="entry name" value="Gly_Hdrlase_35_cat"/>
</dbReference>
<dbReference type="Gene3D" id="3.20.20.80">
    <property type="entry name" value="Glycosidases"/>
    <property type="match status" value="1"/>
</dbReference>
<dbReference type="SUPFAM" id="SSF51445">
    <property type="entry name" value="(Trans)glycosidases"/>
    <property type="match status" value="1"/>
</dbReference>
<dbReference type="AlphaFoldDB" id="A0A9X0BGC5"/>
<protein>
    <recommendedName>
        <fullName evidence="1">Glycoside hydrolase 35 catalytic domain-containing protein</fullName>
    </recommendedName>
</protein>
<evidence type="ECO:0000259" key="1">
    <source>
        <dbReference type="Pfam" id="PF01301"/>
    </source>
</evidence>
<evidence type="ECO:0000313" key="3">
    <source>
        <dbReference type="Proteomes" id="UP001147760"/>
    </source>
</evidence>
<organism evidence="2 3">
    <name type="scientific">Penicillium desertorum</name>
    <dbReference type="NCBI Taxonomy" id="1303715"/>
    <lineage>
        <taxon>Eukaryota</taxon>
        <taxon>Fungi</taxon>
        <taxon>Dikarya</taxon>
        <taxon>Ascomycota</taxon>
        <taxon>Pezizomycotina</taxon>
        <taxon>Eurotiomycetes</taxon>
        <taxon>Eurotiomycetidae</taxon>
        <taxon>Eurotiales</taxon>
        <taxon>Aspergillaceae</taxon>
        <taxon>Penicillium</taxon>
    </lineage>
</organism>
<sequence>SLARRILKDKEHGIHRRVILTGALLKGTRDTFSPTGYGAWIKSSTQQVKSDYTLLLDPDQTTAGGIPVWVLRKKAVIRPDDPQYLNATARYLSTPGQIIERTQISHGDPVIMVQPENEYST</sequence>
<dbReference type="InterPro" id="IPR017853">
    <property type="entry name" value="GH"/>
</dbReference>
<dbReference type="EMBL" id="JAPWDO010000009">
    <property type="protein sequence ID" value="KAJ5456927.1"/>
    <property type="molecule type" value="Genomic_DNA"/>
</dbReference>
<dbReference type="OrthoDB" id="1657402at2759"/>
<keyword evidence="3" id="KW-1185">Reference proteome</keyword>
<gene>
    <name evidence="2" type="ORF">N7530_012201</name>
</gene>
<feature type="non-terminal residue" evidence="2">
    <location>
        <position position="121"/>
    </location>
</feature>
<reference evidence="2" key="2">
    <citation type="journal article" date="2023" name="IMA Fungus">
        <title>Comparative genomic study of the Penicillium genus elucidates a diverse pangenome and 15 lateral gene transfer events.</title>
        <authorList>
            <person name="Petersen C."/>
            <person name="Sorensen T."/>
            <person name="Nielsen M.R."/>
            <person name="Sondergaard T.E."/>
            <person name="Sorensen J.L."/>
            <person name="Fitzpatrick D.A."/>
            <person name="Frisvad J.C."/>
            <person name="Nielsen K.L."/>
        </authorList>
    </citation>
    <scope>NUCLEOTIDE SEQUENCE</scope>
    <source>
        <strain evidence="2">IBT 17660</strain>
    </source>
</reference>
<accession>A0A9X0BGC5</accession>
<comment type="caution">
    <text evidence="2">The sequence shown here is derived from an EMBL/GenBank/DDBJ whole genome shotgun (WGS) entry which is preliminary data.</text>
</comment>
<dbReference type="Pfam" id="PF01301">
    <property type="entry name" value="Glyco_hydro_35"/>
    <property type="match status" value="1"/>
</dbReference>